<evidence type="ECO:0000313" key="6">
    <source>
        <dbReference type="EMBL" id="ADJ61833.1"/>
    </source>
</evidence>
<dbReference type="Proteomes" id="UP000000329">
    <property type="component" value="Chromosome"/>
</dbReference>
<sequence length="1422" mass="141394">MTTTSASAQGSSRPAIELLPPSLTVRVGRRRLTLSWRARKPLPQLLAGLLRRSWTRLLAPALRISVATAAVCGAWQAPVLAAAPAPGTLPTGWSVVNGNVTFIQNGNILNINQLSPQAIAQFLSFSIGADATVNVNQPSAAAALLAKVSGGDISQIYGKLSATGTVVLYNPNGVVIGPSGSIDAGRFIATSLAISDSDFLAGKLNFARQGNAGIVDNQGKIQSATGGSVYLIGSSVSNSGIIKSAQGEVILAAGETVTLADTATPGVTVNVTGSAGNVTNLGSITAEAGRIGVAAGLINNSGVINASSVVREGGRIFLRASQNLTTSASSSIHADGSRGGNIALVAQDQAFIDGDVSATGAPGQGGFVETSGLKRLDVVKAPTLGAGGTWLIDPSDLEVVSGGSRTVSTSTGNGSYAISANGSSSQIGADTIVGQLEAGVNVTLATGADGSQAGNITVSSAIVKQAGGAASLTLNAANNISINADIRSTSGALTLTLHTGAGEGVDFSAARQSTIGNGARISLNGGDLYAMDGVEGRGNLLISNGSVWLDGTSTLRAGRLQLDGGGSLVYASGNSSVTLNDALINNGTIQVNASGRLYSDGGVYNNGNLSLADGTSLMASSTSLSNNGTVTLSNGTLNFSSITNNQNATILGSGSLVAAEGVVNNGVLAPGGDGIIGNLTIAGNYTQGDTGAMLIDVTPAGSNDNVVFSGAFAHLGGMLKTHVLGNVSEVAEGSNFMPFNFQSTSLGDSYFRYVSGDVSNIDGIKTMLKANYTEGPLRLTMMRSTTFYASGSNSYWGARETWSGGGSTYLPTEIDTVVIDSNNTVTLSDGVGDKISRLQVKGSGQFNQTGGALTVVNGAVIDGTVDISGGSFTSNGSNSVTGSVALGMQDGGVRGNATLAGWTSVRSGAQINVNGGTLNFNGTSNLLEGSTVDLSAGQLTFNGTSNLAGTVTVRGGTLTTAGDTTLSGNMQVNSGNVTLGGVTDGTGRLTLGTAGSNEGNDDGGNLIALPPVGDGSVTIANASHSSLNVDLNSGDLTLGGDVRLAALNVTQGNVTGNIGSRLVVAESFQQTGGNLTLADAALSQSNGSLIVGNITANNLVLEAQSANIFQQSGSALHVKQQLITSATDGISLTETGNQIAGFAANNQGSGDIRLINQLNTADASVVTINGVHTVHGDIHIDNTGGMRTAALGDSASFLGALPSSAEGDPPGTAAKLAMLGMSSNTNGQVKTDNGAVTMVTHSPMAIGAGGVSATGDITLTASASAGSNDTLVVNGVLVSLGGNIRLSAGDSMTINANISTSPPGVALFSVDSGAVIGYAQGVRIVDANGTRIPVPASATSSAGGGGNTQTSQAVQQQQNQQSQNLQATVNSARLSDPNAQSTGNPVQQSSSGGQTVGGTAGSFGDDSGGDSKAARKALPMCT</sequence>
<dbReference type="InterPro" id="IPR008638">
    <property type="entry name" value="FhaB/CdiA-like_TPS"/>
</dbReference>
<dbReference type="Pfam" id="PF05860">
    <property type="entry name" value="TPS"/>
    <property type="match status" value="1"/>
</dbReference>
<dbReference type="OrthoDB" id="218680at2"/>
<organism evidence="6 7">
    <name type="scientific">Herbaspirillum seropedicae (strain SmR1)</name>
    <dbReference type="NCBI Taxonomy" id="757424"/>
    <lineage>
        <taxon>Bacteria</taxon>
        <taxon>Pseudomonadati</taxon>
        <taxon>Pseudomonadota</taxon>
        <taxon>Betaproteobacteria</taxon>
        <taxon>Burkholderiales</taxon>
        <taxon>Oxalobacteraceae</taxon>
        <taxon>Herbaspirillum</taxon>
    </lineage>
</organism>
<feature type="compositionally biased region" description="Polar residues" evidence="4">
    <location>
        <begin position="1370"/>
        <end position="1385"/>
    </location>
</feature>
<feature type="region of interest" description="Disordered" evidence="4">
    <location>
        <begin position="1335"/>
        <end position="1422"/>
    </location>
</feature>
<keyword evidence="2" id="KW-0964">Secreted</keyword>
<dbReference type="HOGENOM" id="CLU_252981_0_0_4"/>
<dbReference type="InterPro" id="IPR050909">
    <property type="entry name" value="Bact_Autotransporter_VF"/>
</dbReference>
<dbReference type="RefSeq" id="WP_013232355.1">
    <property type="nucleotide sequence ID" value="NC_014323.1"/>
</dbReference>
<dbReference type="SMART" id="SM00912">
    <property type="entry name" value="Haemagg_act"/>
    <property type="match status" value="1"/>
</dbReference>
<evidence type="ECO:0000256" key="1">
    <source>
        <dbReference type="ARBA" id="ARBA00004613"/>
    </source>
</evidence>
<dbReference type="EMBL" id="CP002039">
    <property type="protein sequence ID" value="ADJ61833.1"/>
    <property type="molecule type" value="Genomic_DNA"/>
</dbReference>
<dbReference type="NCBIfam" id="TIGR01901">
    <property type="entry name" value="adhes_NPXG"/>
    <property type="match status" value="1"/>
</dbReference>
<evidence type="ECO:0000313" key="7">
    <source>
        <dbReference type="Proteomes" id="UP000000329"/>
    </source>
</evidence>
<dbReference type="eggNOG" id="COG3210">
    <property type="taxonomic scope" value="Bacteria"/>
</dbReference>
<evidence type="ECO:0000256" key="4">
    <source>
        <dbReference type="SAM" id="MobiDB-lite"/>
    </source>
</evidence>
<gene>
    <name evidence="6" type="ordered locus">Hsero_0307</name>
</gene>
<dbReference type="PANTHER" id="PTHR12338:SF8">
    <property type="entry name" value="HEME_HEMOPEXIN-BINDING PROTEIN"/>
    <property type="match status" value="1"/>
</dbReference>
<evidence type="ECO:0000256" key="3">
    <source>
        <dbReference type="ARBA" id="ARBA00022729"/>
    </source>
</evidence>
<feature type="domain" description="Filamentous haemagglutinin FhaB/tRNA nuclease CdiA-like TPS" evidence="5">
    <location>
        <begin position="86"/>
        <end position="198"/>
    </location>
</feature>
<accession>D8IW35</accession>
<protein>
    <submittedName>
        <fullName evidence="6">Hemagglutinin-like protein</fullName>
    </submittedName>
</protein>
<dbReference type="Gene3D" id="2.160.20.10">
    <property type="entry name" value="Single-stranded right-handed beta-helix, Pectin lyase-like"/>
    <property type="match status" value="1"/>
</dbReference>
<dbReference type="InterPro" id="IPR011050">
    <property type="entry name" value="Pectin_lyase_fold/virulence"/>
</dbReference>
<evidence type="ECO:0000259" key="5">
    <source>
        <dbReference type="SMART" id="SM00912"/>
    </source>
</evidence>
<dbReference type="PANTHER" id="PTHR12338">
    <property type="entry name" value="AUTOTRANSPORTER"/>
    <property type="match status" value="1"/>
</dbReference>
<name>D8IW35_HERSS</name>
<keyword evidence="3" id="KW-0732">Signal</keyword>
<proteinExistence type="predicted"/>
<keyword evidence="7" id="KW-1185">Reference proteome</keyword>
<feature type="compositionally biased region" description="Low complexity" evidence="4">
    <location>
        <begin position="1348"/>
        <end position="1369"/>
    </location>
</feature>
<evidence type="ECO:0000256" key="2">
    <source>
        <dbReference type="ARBA" id="ARBA00022525"/>
    </source>
</evidence>
<dbReference type="GeneID" id="29391582"/>
<dbReference type="SUPFAM" id="SSF51126">
    <property type="entry name" value="Pectin lyase-like"/>
    <property type="match status" value="1"/>
</dbReference>
<dbReference type="STRING" id="757424.Hsero_0307"/>
<reference evidence="6 7" key="1">
    <citation type="submission" date="2010-04" db="EMBL/GenBank/DDBJ databases">
        <title>The genome of Herbaspirillum seropedicae SmR1, an endophytic, nitrogen-fixing, plant-growth promoting beta-Proteobacteria.</title>
        <authorList>
            <person name="Pedrosa F.O."/>
            <person name="Monteiro R.A."/>
            <person name="Wassem R."/>
            <person name="Cruz L.M."/>
            <person name="Ayub R.A."/>
            <person name="Colauto N.B."/>
            <person name="Fernandez M.A."/>
            <person name="Fungaro M.H.P."/>
            <person name="Grisard E.C."/>
            <person name="Hungria M."/>
            <person name="Madeira H.M.F."/>
            <person name="Nodari R.O."/>
            <person name="Osaku C.A."/>
            <person name="Petzl-Erler M.L."/>
            <person name="Terenzi H."/>
            <person name="Vieira L.G.E."/>
            <person name="Almeida M.I.M."/>
            <person name="Alves L.R."/>
            <person name="Arantes O.M.N."/>
            <person name="Balsanelli E."/>
            <person name="Barcellos F.G."/>
            <person name="Baura V.A."/>
            <person name="Binde D.R."/>
            <person name="Campo R.J."/>
            <person name="Chubatsu L.S."/>
            <person name="Chueire L.M.O."/>
            <person name="Ciferri R.R."/>
            <person name="Correa L.C."/>
            <person name="da Conceicao Silva J.L."/>
            <person name="Dabul A.N.G."/>
            <person name="Dambros B.P."/>
            <person name="Faoro H."/>
            <person name="Favetti A."/>
            <person name="Friedermann G."/>
            <person name="Furlaneto M.C."/>
            <person name="Gasques L.S."/>
            <person name="Gimenes C.C.T."/>
            <person name="Gioppo N.M.R."/>
            <person name="Glienke-Blanco C."/>
            <person name="Godoy L.P."/>
            <person name="Guerra M.P."/>
            <person name="Karp S."/>
            <person name="Kava-Cordeiro V."/>
            <person name="Margarido V.P."/>
            <person name="Mathioni S.M."/>
            <person name="Menck-Soares M.A."/>
            <person name="Murace N.K."/>
            <person name="Nicolas M.F."/>
            <person name="Oliveira C.E.C."/>
            <person name="Pagnan N.A.B."/>
            <person name="Pamphile J.A."/>
            <person name="Patussi E.V."/>
            <person name="Pereira L.F.P."/>
            <person name="Pereira-Ferrari L."/>
            <person name="Pinto F.G.S."/>
            <person name="Precoma C."/>
            <person name="Prioli A.J."/>
            <person name="Prioli S.M.A.P."/>
            <person name="Raittz R.T."/>
            <person name="Ramos H.J.O."/>
            <person name="Ribeiro E.M.S.F."/>
            <person name="Rigo L.U."/>
            <person name="Rocha C.L.M.S.C."/>
            <person name="Rocha S.N."/>
            <person name="Santos K."/>
            <person name="Satori D."/>
            <person name="Silva A.G."/>
            <person name="Simao R.C.G."/>
            <person name="Soares M.A.M."/>
            <person name="Souza E.M."/>
            <person name="Steffens M.B.R."/>
            <person name="Steindel M."/>
            <person name="Tadra-Sfeir M.Z."/>
            <person name="Takahashi E.K."/>
            <person name="Torres R.A."/>
            <person name="Valle J.S."/>
            <person name="Vernal J.I."/>
            <person name="Vilas-Boas L.A."/>
            <person name="Watanabe M.A.E."/>
            <person name="Weiss V.A."/>
            <person name="Yates M.A."/>
            <person name="Souza E.M."/>
        </authorList>
    </citation>
    <scope>NUCLEOTIDE SEQUENCE [LARGE SCALE GENOMIC DNA]</scope>
    <source>
        <strain evidence="6 7">SmR1</strain>
    </source>
</reference>
<comment type="subcellular location">
    <subcellularLocation>
        <location evidence="1">Secreted</location>
    </subcellularLocation>
</comment>
<dbReference type="KEGG" id="hse:Hsero_0307"/>
<dbReference type="InterPro" id="IPR012334">
    <property type="entry name" value="Pectin_lyas_fold"/>
</dbReference>
<dbReference type="GO" id="GO:0005576">
    <property type="term" value="C:extracellular region"/>
    <property type="evidence" value="ECO:0007669"/>
    <property type="project" value="UniProtKB-SubCell"/>
</dbReference>